<evidence type="ECO:0000313" key="4">
    <source>
        <dbReference type="Proteomes" id="UP000198680"/>
    </source>
</evidence>
<organism evidence="3 4">
    <name type="scientific">Geodermatophilus siccatus</name>
    <dbReference type="NCBI Taxonomy" id="1137991"/>
    <lineage>
        <taxon>Bacteria</taxon>
        <taxon>Bacillati</taxon>
        <taxon>Actinomycetota</taxon>
        <taxon>Actinomycetes</taxon>
        <taxon>Geodermatophilales</taxon>
        <taxon>Geodermatophilaceae</taxon>
        <taxon>Geodermatophilus</taxon>
    </lineage>
</organism>
<evidence type="ECO:0000256" key="1">
    <source>
        <dbReference type="SAM" id="MobiDB-lite"/>
    </source>
</evidence>
<dbReference type="STRING" id="1137991.SAMN05660642_03954"/>
<dbReference type="RefSeq" id="WP_245700597.1">
    <property type="nucleotide sequence ID" value="NZ_FNHE01000011.1"/>
</dbReference>
<dbReference type="InterPro" id="IPR003615">
    <property type="entry name" value="HNH_nuc"/>
</dbReference>
<dbReference type="Proteomes" id="UP000198680">
    <property type="component" value="Unassembled WGS sequence"/>
</dbReference>
<feature type="compositionally biased region" description="Low complexity" evidence="1">
    <location>
        <begin position="231"/>
        <end position="265"/>
    </location>
</feature>
<feature type="region of interest" description="Disordered" evidence="1">
    <location>
        <begin position="201"/>
        <end position="265"/>
    </location>
</feature>
<name>A0A1G9YBT4_9ACTN</name>
<keyword evidence="4" id="KW-1185">Reference proteome</keyword>
<dbReference type="EMBL" id="FNHE01000011">
    <property type="protein sequence ID" value="SDN05991.1"/>
    <property type="molecule type" value="Genomic_DNA"/>
</dbReference>
<feature type="compositionally biased region" description="Pro residues" evidence="1">
    <location>
        <begin position="219"/>
        <end position="230"/>
    </location>
</feature>
<sequence length="502" mass="51961">MDAELLAWLAGRHRVTSPAQLGDKARRLVAQRDAAAAGRRLARALKERGVSVRPERAEGMAAVSVYCTLPEARAFHAALVQCAEALVDEPGAPVRTRGQQMVDALLELVLRPGETELPPVRVLLTLVASVATMLGGDAPAELDGEVLPAEMARRLAHAFAGVDPVDGAAGPGSAVAWQEAEQAELAAWWDEVERRLLAGELPDEPEWDPNPLSAAAPGTAPPPDTDPAPSPGTDAPPDAEAPAGAHRALGTAASPPDTDPAPDGWWATADRAVQNADAAVRAARMALGHAARSVRTERADAADRAAWTASPAGRADAATDALGALAAAADARRAQLAALLDRTAGGGLADRPRLALTDAVSGALLTLTDLPALRRTGACGRPACRRLEACGHDLTGRPGLTRPGATNGYRPGAALDRHVRARDRRCRFPGCRRRVPVAGELDHHRPHAAGGTTAAANLAGCCTSDHRGKHQAPGWTDTLAADGTLTVTTPTGLTAVTEPPPH</sequence>
<dbReference type="Gene3D" id="1.10.30.50">
    <property type="match status" value="1"/>
</dbReference>
<feature type="domain" description="DUF222" evidence="2">
    <location>
        <begin position="7"/>
        <end position="157"/>
    </location>
</feature>
<evidence type="ECO:0000313" key="3">
    <source>
        <dbReference type="EMBL" id="SDN05991.1"/>
    </source>
</evidence>
<dbReference type="CDD" id="cd00085">
    <property type="entry name" value="HNHc"/>
    <property type="match status" value="1"/>
</dbReference>
<protein>
    <recommendedName>
        <fullName evidence="2">DUF222 domain-containing protein</fullName>
    </recommendedName>
</protein>
<dbReference type="Pfam" id="PF02720">
    <property type="entry name" value="DUF222"/>
    <property type="match status" value="1"/>
</dbReference>
<evidence type="ECO:0000259" key="2">
    <source>
        <dbReference type="Pfam" id="PF02720"/>
    </source>
</evidence>
<dbReference type="AlphaFoldDB" id="A0A1G9YBT4"/>
<gene>
    <name evidence="3" type="ORF">SAMN05660642_03954</name>
</gene>
<reference evidence="4" key="1">
    <citation type="submission" date="2016-10" db="EMBL/GenBank/DDBJ databases">
        <authorList>
            <person name="Varghese N."/>
            <person name="Submissions S."/>
        </authorList>
    </citation>
    <scope>NUCLEOTIDE SEQUENCE [LARGE SCALE GENOMIC DNA]</scope>
    <source>
        <strain evidence="4">DSM 45419</strain>
    </source>
</reference>
<dbReference type="InterPro" id="IPR003870">
    <property type="entry name" value="DUF222"/>
</dbReference>
<accession>A0A1G9YBT4</accession>
<proteinExistence type="predicted"/>